<sequence length="148" mass="16750">MTQRHTRGELVARLVRAGEIMVSGEGTAEVDSYFDIENFVFDGPDGFDTDYAGLMDYFRSLRSALDDRSIRRGIVLAEGDLIACQTWIEGTFVRPFTQSPVGRLEPTGTRVVMDLINIFRFDDQGRLVEEFVRFDNRSFLRQLGAQGA</sequence>
<dbReference type="OrthoDB" id="129343at2"/>
<dbReference type="RefSeq" id="WP_093940297.1">
    <property type="nucleotide sequence ID" value="NZ_CP022521.1"/>
</dbReference>
<dbReference type="Proteomes" id="UP000204221">
    <property type="component" value="Chromosome"/>
</dbReference>
<keyword evidence="2" id="KW-1185">Reference proteome</keyword>
<dbReference type="SUPFAM" id="SSF54427">
    <property type="entry name" value="NTF2-like"/>
    <property type="match status" value="1"/>
</dbReference>
<dbReference type="AlphaFoldDB" id="A0A221VYU6"/>
<gene>
    <name evidence="1" type="ORF">AHOG_05005</name>
</gene>
<dbReference type="InterPro" id="IPR032710">
    <property type="entry name" value="NTF2-like_dom_sf"/>
</dbReference>
<dbReference type="InterPro" id="IPR009959">
    <property type="entry name" value="Cyclase_SnoaL-like"/>
</dbReference>
<dbReference type="KEGG" id="ahg:AHOG_05005"/>
<dbReference type="Pfam" id="PF07366">
    <property type="entry name" value="SnoaL"/>
    <property type="match status" value="1"/>
</dbReference>
<protein>
    <submittedName>
        <fullName evidence="1">SnoaL-like domain protein</fullName>
    </submittedName>
</protein>
<name>A0A221VYU6_9PSEU</name>
<evidence type="ECO:0000313" key="1">
    <source>
        <dbReference type="EMBL" id="ASO18654.1"/>
    </source>
</evidence>
<dbReference type="EMBL" id="CP022521">
    <property type="protein sequence ID" value="ASO18654.1"/>
    <property type="molecule type" value="Genomic_DNA"/>
</dbReference>
<proteinExistence type="predicted"/>
<organism evidence="1 2">
    <name type="scientific">Actinoalloteichus hoggarensis</name>
    <dbReference type="NCBI Taxonomy" id="1470176"/>
    <lineage>
        <taxon>Bacteria</taxon>
        <taxon>Bacillati</taxon>
        <taxon>Actinomycetota</taxon>
        <taxon>Actinomycetes</taxon>
        <taxon>Pseudonocardiales</taxon>
        <taxon>Pseudonocardiaceae</taxon>
        <taxon>Actinoalloteichus</taxon>
    </lineage>
</organism>
<reference evidence="1 2" key="1">
    <citation type="submission" date="2017-07" db="EMBL/GenBank/DDBJ databases">
        <title>Complete genome sequence of Actinoalloteichus hoggarensis DSM 45943, type strain of Actinoalloteichus hoggarensis.</title>
        <authorList>
            <person name="Ruckert C."/>
            <person name="Nouioui I."/>
            <person name="Willmese J."/>
            <person name="van Wezel G."/>
            <person name="Klenk H.-P."/>
            <person name="Kalinowski J."/>
            <person name="Zotchev S.B."/>
        </authorList>
    </citation>
    <scope>NUCLEOTIDE SEQUENCE [LARGE SCALE GENOMIC DNA]</scope>
    <source>
        <strain evidence="1 2">DSM 45943</strain>
    </source>
</reference>
<evidence type="ECO:0000313" key="2">
    <source>
        <dbReference type="Proteomes" id="UP000204221"/>
    </source>
</evidence>
<accession>A0A221VYU6</accession>
<dbReference type="Gene3D" id="3.10.450.50">
    <property type="match status" value="1"/>
</dbReference>